<dbReference type="EMBL" id="VSWC01000007">
    <property type="protein sequence ID" value="KAA1115827.1"/>
    <property type="molecule type" value="Genomic_DNA"/>
</dbReference>
<feature type="region of interest" description="Disordered" evidence="2">
    <location>
        <begin position="265"/>
        <end position="338"/>
    </location>
</feature>
<feature type="compositionally biased region" description="Polar residues" evidence="2">
    <location>
        <begin position="1"/>
        <end position="11"/>
    </location>
</feature>
<keyword evidence="1" id="KW-0175">Coiled coil</keyword>
<feature type="compositionally biased region" description="Basic and acidic residues" evidence="2">
    <location>
        <begin position="266"/>
        <end position="277"/>
    </location>
</feature>
<name>A0A5B0QRD2_PUCGR</name>
<keyword evidence="4" id="KW-1185">Reference proteome</keyword>
<evidence type="ECO:0000313" key="4">
    <source>
        <dbReference type="Proteomes" id="UP000324748"/>
    </source>
</evidence>
<feature type="coiled-coil region" evidence="1">
    <location>
        <begin position="357"/>
        <end position="399"/>
    </location>
</feature>
<evidence type="ECO:0000256" key="1">
    <source>
        <dbReference type="SAM" id="Coils"/>
    </source>
</evidence>
<protein>
    <submittedName>
        <fullName evidence="3">Uncharacterized protein</fullName>
    </submittedName>
</protein>
<dbReference type="Proteomes" id="UP000324748">
    <property type="component" value="Unassembled WGS sequence"/>
</dbReference>
<feature type="region of interest" description="Disordered" evidence="2">
    <location>
        <begin position="1"/>
        <end position="21"/>
    </location>
</feature>
<evidence type="ECO:0000256" key="2">
    <source>
        <dbReference type="SAM" id="MobiDB-lite"/>
    </source>
</evidence>
<sequence>MTDSTQSQTLPSPRASHAHGDNISGVAALDSQTSESLRVFPLTTHLTESMGGATEEGLCGDNEAHKVRCPSNPATPRHKVSARRCVIGSVKAPPVHPSNTLANTPITQLETAHGAPIAMSPAPPSPITVPPTIENTGCPAKLPSMLVRPLQTQFLQYKLMSWYHELQYQHARNEKKTKAGELFNEYVKRTADVQHYNLFLEGHSLDSREETYHILIGRYYQIKSDLRRNKQANLEELLASFDMSKQVRQVLAGDPPPRVSYEEALMEDREERDEAREQLSQAQDGPFNPHVPLPGRHTPLSSANSSPHPANSPCTTMGPGCGEDVSGSPPPVVEPEELSGLSRHVVCKLFLMMRGLVSRAEGQLACFENKLKNDESNFRDNISNEFDRHEMEMRNLLADHQLMAVRDHLLKEIERHKNRMSCVISGRNIELLVHSDRRRQLRQTDDRLSTQMLEMLEASATESKGATSSDTKIDQH</sequence>
<dbReference type="AlphaFoldDB" id="A0A5B0QRD2"/>
<gene>
    <name evidence="3" type="ORF">PGT21_000657</name>
</gene>
<reference evidence="3 4" key="1">
    <citation type="submission" date="2019-05" db="EMBL/GenBank/DDBJ databases">
        <title>Emergence of the Ug99 lineage of the wheat stem rust pathogen through somatic hybridization.</title>
        <authorList>
            <person name="Li F."/>
            <person name="Upadhyaya N.M."/>
            <person name="Sperschneider J."/>
            <person name="Matny O."/>
            <person name="Nguyen-Phuc H."/>
            <person name="Mago R."/>
            <person name="Raley C."/>
            <person name="Miller M.E."/>
            <person name="Silverstein K.A.T."/>
            <person name="Henningsen E."/>
            <person name="Hirsch C.D."/>
            <person name="Visser B."/>
            <person name="Pretorius Z.A."/>
            <person name="Steffenson B.J."/>
            <person name="Schwessinger B."/>
            <person name="Dodds P.N."/>
            <person name="Figueroa M."/>
        </authorList>
    </citation>
    <scope>NUCLEOTIDE SEQUENCE [LARGE SCALE GENOMIC DNA]</scope>
    <source>
        <strain evidence="3">21-0</strain>
    </source>
</reference>
<comment type="caution">
    <text evidence="3">The sequence shown here is derived from an EMBL/GenBank/DDBJ whole genome shotgun (WGS) entry which is preliminary data.</text>
</comment>
<accession>A0A5B0QRD2</accession>
<feature type="compositionally biased region" description="Low complexity" evidence="2">
    <location>
        <begin position="299"/>
        <end position="313"/>
    </location>
</feature>
<proteinExistence type="predicted"/>
<organism evidence="3 4">
    <name type="scientific">Puccinia graminis f. sp. tritici</name>
    <dbReference type="NCBI Taxonomy" id="56615"/>
    <lineage>
        <taxon>Eukaryota</taxon>
        <taxon>Fungi</taxon>
        <taxon>Dikarya</taxon>
        <taxon>Basidiomycota</taxon>
        <taxon>Pucciniomycotina</taxon>
        <taxon>Pucciniomycetes</taxon>
        <taxon>Pucciniales</taxon>
        <taxon>Pucciniaceae</taxon>
        <taxon>Puccinia</taxon>
    </lineage>
</organism>
<evidence type="ECO:0000313" key="3">
    <source>
        <dbReference type="EMBL" id="KAA1115827.1"/>
    </source>
</evidence>